<proteinExistence type="predicted"/>
<reference evidence="1 2" key="1">
    <citation type="submission" date="2013-02" db="EMBL/GenBank/DDBJ databases">
        <title>The Genome Sequence of Enterococcus faecalis ATCC_6055.</title>
        <authorList>
            <consortium name="The Broad Institute Genome Sequencing Platform"/>
            <consortium name="The Broad Institute Genome Sequencing Center for Infectious Disease"/>
            <person name="Earl A.M."/>
            <person name="Gilmore M.S."/>
            <person name="Lebreton F."/>
            <person name="Walker B."/>
            <person name="Young S.K."/>
            <person name="Zeng Q."/>
            <person name="Gargeya S."/>
            <person name="Fitzgerald M."/>
            <person name="Haas B."/>
            <person name="Abouelleil A."/>
            <person name="Alvarado L."/>
            <person name="Arachchi H.M."/>
            <person name="Berlin A.M."/>
            <person name="Chapman S.B."/>
            <person name="Dewar J."/>
            <person name="Goldberg J."/>
            <person name="Griggs A."/>
            <person name="Gujja S."/>
            <person name="Hansen M."/>
            <person name="Howarth C."/>
            <person name="Imamovic A."/>
            <person name="Larimer J."/>
            <person name="McCowan C."/>
            <person name="Murphy C."/>
            <person name="Neiman D."/>
            <person name="Pearson M."/>
            <person name="Priest M."/>
            <person name="Roberts A."/>
            <person name="Saif S."/>
            <person name="Shea T."/>
            <person name="Sisk P."/>
            <person name="Sykes S."/>
            <person name="Wortman J."/>
            <person name="Nusbaum C."/>
            <person name="Birren B."/>
        </authorList>
    </citation>
    <scope>NUCLEOTIDE SEQUENCE [LARGE SCALE GENOMIC DNA]</scope>
    <source>
        <strain evidence="1 2">ATCC 6055</strain>
    </source>
</reference>
<protein>
    <submittedName>
        <fullName evidence="1">Uncharacterized protein</fullName>
    </submittedName>
</protein>
<gene>
    <name evidence="1" type="ORF">WOU_03148</name>
</gene>
<accession>R3JZL6</accession>
<name>R3JZL6_ENTFL</name>
<dbReference type="EMBL" id="ASDZ01000050">
    <property type="protein sequence ID" value="EOK06775.1"/>
    <property type="molecule type" value="Genomic_DNA"/>
</dbReference>
<evidence type="ECO:0000313" key="2">
    <source>
        <dbReference type="Proteomes" id="UP000013638"/>
    </source>
</evidence>
<comment type="caution">
    <text evidence="1">The sequence shown here is derived from an EMBL/GenBank/DDBJ whole genome shotgun (WGS) entry which is preliminary data.</text>
</comment>
<dbReference type="AlphaFoldDB" id="R3JZL6"/>
<dbReference type="Proteomes" id="UP000013638">
    <property type="component" value="Unassembled WGS sequence"/>
</dbReference>
<sequence length="95" mass="11603">MENREKIIQLLENKWITGYGIEIMSNGRMYSANFRRYKNRVRFEESPYNIFHSMSEKVERLLLELAEEVLRVNPQTKEEVNQMIREYSRGENNKW</sequence>
<dbReference type="PATRIC" id="fig|1169311.3.peg.3084"/>
<evidence type="ECO:0000313" key="1">
    <source>
        <dbReference type="EMBL" id="EOK06775.1"/>
    </source>
</evidence>
<dbReference type="RefSeq" id="WP_010829276.1">
    <property type="nucleotide sequence ID" value="NZ_KB944850.1"/>
</dbReference>
<organism evidence="1 2">
    <name type="scientific">Enterococcus faecalis ATCC 6055</name>
    <dbReference type="NCBI Taxonomy" id="1169311"/>
    <lineage>
        <taxon>Bacteria</taxon>
        <taxon>Bacillati</taxon>
        <taxon>Bacillota</taxon>
        <taxon>Bacilli</taxon>
        <taxon>Lactobacillales</taxon>
        <taxon>Enterococcaceae</taxon>
        <taxon>Enterococcus</taxon>
    </lineage>
</organism>
<dbReference type="HOGENOM" id="CLU_184348_0_0_9"/>